<dbReference type="AlphaFoldDB" id="A0ABD5LPZ7"/>
<organism evidence="1 2">
    <name type="scientific">Agrobacterium radiobacter</name>
    <dbReference type="NCBI Taxonomy" id="362"/>
    <lineage>
        <taxon>Bacteria</taxon>
        <taxon>Pseudomonadati</taxon>
        <taxon>Pseudomonadota</taxon>
        <taxon>Alphaproteobacteria</taxon>
        <taxon>Hyphomicrobiales</taxon>
        <taxon>Rhizobiaceae</taxon>
        <taxon>Rhizobium/Agrobacterium group</taxon>
        <taxon>Agrobacterium</taxon>
        <taxon>Agrobacterium tumefaciens complex</taxon>
    </lineage>
</organism>
<gene>
    <name evidence="1" type="ORF">ABVB70_26620</name>
</gene>
<dbReference type="EMBL" id="JBETME010000025">
    <property type="protein sequence ID" value="MES4993870.1"/>
    <property type="molecule type" value="Genomic_DNA"/>
</dbReference>
<dbReference type="RefSeq" id="WP_353574764.1">
    <property type="nucleotide sequence ID" value="NZ_JBETME010000025.1"/>
</dbReference>
<evidence type="ECO:0000313" key="1">
    <source>
        <dbReference type="EMBL" id="MES4993870.1"/>
    </source>
</evidence>
<comment type="caution">
    <text evidence="1">The sequence shown here is derived from an EMBL/GenBank/DDBJ whole genome shotgun (WGS) entry which is preliminary data.</text>
</comment>
<accession>A0ABD5LPZ7</accession>
<proteinExistence type="predicted"/>
<name>A0ABD5LPZ7_AGRRD</name>
<evidence type="ECO:0000313" key="2">
    <source>
        <dbReference type="Proteomes" id="UP001438189"/>
    </source>
</evidence>
<reference evidence="1 2" key="1">
    <citation type="submission" date="2024-06" db="EMBL/GenBank/DDBJ databases">
        <title>Genome sequencing of Agrobacterium spp. from tobacco in Serbia.</title>
        <authorList>
            <person name="Ilicic R.J."/>
            <person name="Studholme D.J."/>
            <person name="Jelusic A."/>
            <person name="Barac G."/>
            <person name="Bagi F."/>
            <person name="Popovic Milovanovic T."/>
        </authorList>
    </citation>
    <scope>NUCLEOTIDE SEQUENCE [LARGE SCALE GENOMIC DNA]</scope>
    <source>
        <strain evidence="1 2">DA1</strain>
    </source>
</reference>
<sequence length="99" mass="11003">MNRTTGLSDFTSLIGEKLKVTDVALGPNELAMLLEKAIVGSFDTTKVSRVAYGIYQQYGLNLTPEMDRIILTLMAMEEGLEFELNESEIRELIAQLASM</sequence>
<protein>
    <submittedName>
        <fullName evidence="1">Uncharacterized protein</fullName>
    </submittedName>
</protein>
<dbReference type="Proteomes" id="UP001438189">
    <property type="component" value="Unassembled WGS sequence"/>
</dbReference>